<dbReference type="Gene3D" id="1.10.10.10">
    <property type="entry name" value="Winged helix-like DNA-binding domain superfamily/Winged helix DNA-binding domain"/>
    <property type="match status" value="1"/>
</dbReference>
<keyword evidence="2" id="KW-0804">Transcription</keyword>
<evidence type="ECO:0000259" key="4">
    <source>
        <dbReference type="PROSITE" id="PS51077"/>
    </source>
</evidence>
<protein>
    <submittedName>
        <fullName evidence="5">Helix-turn-helix domain-containing protein</fullName>
    </submittedName>
</protein>
<gene>
    <name evidence="5" type="ORF">H5P30_19340</name>
</gene>
<dbReference type="InterPro" id="IPR029016">
    <property type="entry name" value="GAF-like_dom_sf"/>
</dbReference>
<dbReference type="GO" id="GO:0003677">
    <property type="term" value="F:DNA binding"/>
    <property type="evidence" value="ECO:0007669"/>
    <property type="project" value="InterPro"/>
</dbReference>
<dbReference type="InterPro" id="IPR036388">
    <property type="entry name" value="WH-like_DNA-bd_sf"/>
</dbReference>
<dbReference type="SMART" id="SM00346">
    <property type="entry name" value="HTH_ICLR"/>
    <property type="match status" value="1"/>
</dbReference>
<feature type="region of interest" description="Disordered" evidence="3">
    <location>
        <begin position="248"/>
        <end position="269"/>
    </location>
</feature>
<dbReference type="PANTHER" id="PTHR30136:SF24">
    <property type="entry name" value="HTH-TYPE TRANSCRIPTIONAL REPRESSOR ALLR"/>
    <property type="match status" value="1"/>
</dbReference>
<dbReference type="PANTHER" id="PTHR30136">
    <property type="entry name" value="HELIX-TURN-HELIX TRANSCRIPTIONAL REGULATOR, ICLR FAMILY"/>
    <property type="match status" value="1"/>
</dbReference>
<sequence>MAQSQSVQSLHRALDILESIATSPAGMTLQELSERTRLKNTTLFNLARTLADRGYLEKTHTRPIRYGLGASVEALNRGTAFGSGAAIDESLLKLAEEHPQWRFITAEAEGVDVLCDRLIEPSRKNVVIRGSRTWLPPYTSASSLCHLAFWPSHPRKQCETLYPFAMYGAGYWGSAQKLESAIAKVREVGFVDIHDRDPHRVAVPLFNRNNALKGSLGASFPGDSSPSSSERQSVIDALLAESKRLLPFLDRQRPQSQSIPHETSLSPVS</sequence>
<organism evidence="5 6">
    <name type="scientific">Puniceicoccus vermicola</name>
    <dbReference type="NCBI Taxonomy" id="388746"/>
    <lineage>
        <taxon>Bacteria</taxon>
        <taxon>Pseudomonadati</taxon>
        <taxon>Verrucomicrobiota</taxon>
        <taxon>Opitutia</taxon>
        <taxon>Puniceicoccales</taxon>
        <taxon>Puniceicoccaceae</taxon>
        <taxon>Puniceicoccus</taxon>
    </lineage>
</organism>
<comment type="caution">
    <text evidence="5">The sequence shown here is derived from an EMBL/GenBank/DDBJ whole genome shotgun (WGS) entry which is preliminary data.</text>
</comment>
<feature type="compositionally biased region" description="Polar residues" evidence="3">
    <location>
        <begin position="254"/>
        <end position="269"/>
    </location>
</feature>
<feature type="domain" description="HTH iclR-type" evidence="4">
    <location>
        <begin position="7"/>
        <end position="70"/>
    </location>
</feature>
<dbReference type="GO" id="GO:0045892">
    <property type="term" value="P:negative regulation of DNA-templated transcription"/>
    <property type="evidence" value="ECO:0007669"/>
    <property type="project" value="TreeGrafter"/>
</dbReference>
<evidence type="ECO:0000256" key="1">
    <source>
        <dbReference type="ARBA" id="ARBA00023015"/>
    </source>
</evidence>
<accession>A0A7X1B1K0</accession>
<evidence type="ECO:0000256" key="2">
    <source>
        <dbReference type="ARBA" id="ARBA00023163"/>
    </source>
</evidence>
<dbReference type="Proteomes" id="UP000525652">
    <property type="component" value="Unassembled WGS sequence"/>
</dbReference>
<dbReference type="PROSITE" id="PS51077">
    <property type="entry name" value="HTH_ICLR"/>
    <property type="match status" value="1"/>
</dbReference>
<evidence type="ECO:0000256" key="3">
    <source>
        <dbReference type="SAM" id="MobiDB-lite"/>
    </source>
</evidence>
<dbReference type="GO" id="GO:0003700">
    <property type="term" value="F:DNA-binding transcription factor activity"/>
    <property type="evidence" value="ECO:0007669"/>
    <property type="project" value="TreeGrafter"/>
</dbReference>
<evidence type="ECO:0000313" key="5">
    <source>
        <dbReference type="EMBL" id="MBC2603940.1"/>
    </source>
</evidence>
<proteinExistence type="predicted"/>
<dbReference type="EMBL" id="JACHVA010000136">
    <property type="protein sequence ID" value="MBC2603940.1"/>
    <property type="molecule type" value="Genomic_DNA"/>
</dbReference>
<reference evidence="5 6" key="1">
    <citation type="submission" date="2020-07" db="EMBL/GenBank/DDBJ databases">
        <authorList>
            <person name="Feng X."/>
        </authorList>
    </citation>
    <scope>NUCLEOTIDE SEQUENCE [LARGE SCALE GENOMIC DNA]</scope>
    <source>
        <strain evidence="5 6">JCM14086</strain>
    </source>
</reference>
<dbReference type="Pfam" id="PF09339">
    <property type="entry name" value="HTH_IclR"/>
    <property type="match status" value="1"/>
</dbReference>
<evidence type="ECO:0000313" key="6">
    <source>
        <dbReference type="Proteomes" id="UP000525652"/>
    </source>
</evidence>
<dbReference type="RefSeq" id="WP_185694557.1">
    <property type="nucleotide sequence ID" value="NZ_JACHVA010000136.1"/>
</dbReference>
<dbReference type="SUPFAM" id="SSF55781">
    <property type="entry name" value="GAF domain-like"/>
    <property type="match status" value="1"/>
</dbReference>
<keyword evidence="6" id="KW-1185">Reference proteome</keyword>
<keyword evidence="1" id="KW-0805">Transcription regulation</keyword>
<dbReference type="AlphaFoldDB" id="A0A7X1B1K0"/>
<name>A0A7X1B1K0_9BACT</name>
<dbReference type="InterPro" id="IPR036390">
    <property type="entry name" value="WH_DNA-bd_sf"/>
</dbReference>
<dbReference type="Gene3D" id="3.30.450.40">
    <property type="match status" value="1"/>
</dbReference>
<dbReference type="InterPro" id="IPR005471">
    <property type="entry name" value="Tscrpt_reg_IclR_N"/>
</dbReference>
<dbReference type="SUPFAM" id="SSF46785">
    <property type="entry name" value="Winged helix' DNA-binding domain"/>
    <property type="match status" value="1"/>
</dbReference>
<dbReference type="InterPro" id="IPR050707">
    <property type="entry name" value="HTH_MetabolicPath_Reg"/>
</dbReference>